<dbReference type="Pfam" id="PF08974">
    <property type="entry name" value="DUF1877"/>
    <property type="match status" value="1"/>
</dbReference>
<sequence length="188" mass="21661">MSQIANFYTINNTEFVALEGNSDPFEAVREIKNYLSFQSTHEGLRFVLAKGRSNGESNLINEIFYPESQIGGPSQYVFPDADEAREFRDVTDDIDFDGYFDRPPVAYLTPEKVKQISSLLNNIGNEEISEQFDYKELNREGIYPCCWNDDKEENQAFNKKHFLQDYQALKDLFNHASATNSYLLCFVG</sequence>
<reference evidence="1" key="1">
    <citation type="submission" date="2021-06" db="EMBL/GenBank/DDBJ databases">
        <authorList>
            <person name="Huq M.A."/>
        </authorList>
    </citation>
    <scope>NUCLEOTIDE SEQUENCE</scope>
    <source>
        <strain evidence="1">MAH-26</strain>
    </source>
</reference>
<comment type="caution">
    <text evidence="1">The sequence shown here is derived from an EMBL/GenBank/DDBJ whole genome shotgun (WGS) entry which is preliminary data.</text>
</comment>
<evidence type="ECO:0000313" key="1">
    <source>
        <dbReference type="EMBL" id="MBV4357598.1"/>
    </source>
</evidence>
<evidence type="ECO:0000313" key="2">
    <source>
        <dbReference type="Proteomes" id="UP000812270"/>
    </source>
</evidence>
<dbReference type="InterPro" id="IPR015068">
    <property type="entry name" value="DUF1877"/>
</dbReference>
<name>A0A9E2S9Z0_9BACT</name>
<dbReference type="Proteomes" id="UP000812270">
    <property type="component" value="Unassembled WGS sequence"/>
</dbReference>
<proteinExistence type="predicted"/>
<protein>
    <submittedName>
        <fullName evidence="1">YfbM family protein</fullName>
    </submittedName>
</protein>
<organism evidence="1 2">
    <name type="scientific">Pinibacter aurantiacus</name>
    <dbReference type="NCBI Taxonomy" id="2851599"/>
    <lineage>
        <taxon>Bacteria</taxon>
        <taxon>Pseudomonadati</taxon>
        <taxon>Bacteroidota</taxon>
        <taxon>Chitinophagia</taxon>
        <taxon>Chitinophagales</taxon>
        <taxon>Chitinophagaceae</taxon>
        <taxon>Pinibacter</taxon>
    </lineage>
</organism>
<keyword evidence="2" id="KW-1185">Reference proteome</keyword>
<accession>A0A9E2S9Z0</accession>
<gene>
    <name evidence="1" type="ORF">KTO63_10595</name>
</gene>
<dbReference type="RefSeq" id="WP_217791252.1">
    <property type="nucleotide sequence ID" value="NZ_JAHSPG010000006.1"/>
</dbReference>
<dbReference type="AlphaFoldDB" id="A0A9E2S9Z0"/>
<dbReference type="EMBL" id="JAHSPG010000006">
    <property type="protein sequence ID" value="MBV4357598.1"/>
    <property type="molecule type" value="Genomic_DNA"/>
</dbReference>